<gene>
    <name evidence="1" type="ORF">ACFOWS_17015</name>
</gene>
<dbReference type="RefSeq" id="WP_379767220.1">
    <property type="nucleotide sequence ID" value="NZ_JBHSCL010000010.1"/>
</dbReference>
<sequence>MPGLTALLLTAIASEHLKKQNVNRNIKVSVMKTALIILEEIPENTGLYLVEADEDIIEILKTAHGHYVNGCNNTPEQEHAVNIVNLMLGPRTDDNLAWASESNIPHEYVGMYYQCNVDADVPLIPEKQIDLVVRTGFFL</sequence>
<name>A0ABV8PRZ2_9FLAO</name>
<proteinExistence type="predicted"/>
<evidence type="ECO:0000313" key="1">
    <source>
        <dbReference type="EMBL" id="MFC4221856.1"/>
    </source>
</evidence>
<dbReference type="Proteomes" id="UP001595841">
    <property type="component" value="Unassembled WGS sequence"/>
</dbReference>
<accession>A0ABV8PRZ2</accession>
<protein>
    <submittedName>
        <fullName evidence="1">Uncharacterized protein</fullName>
    </submittedName>
</protein>
<dbReference type="EMBL" id="JBHSCL010000010">
    <property type="protein sequence ID" value="MFC4221856.1"/>
    <property type="molecule type" value="Genomic_DNA"/>
</dbReference>
<reference evidence="2" key="1">
    <citation type="journal article" date="2019" name="Int. J. Syst. Evol. Microbiol.">
        <title>The Global Catalogue of Microorganisms (GCM) 10K type strain sequencing project: providing services to taxonomists for standard genome sequencing and annotation.</title>
        <authorList>
            <consortium name="The Broad Institute Genomics Platform"/>
            <consortium name="The Broad Institute Genome Sequencing Center for Infectious Disease"/>
            <person name="Wu L."/>
            <person name="Ma J."/>
        </authorList>
    </citation>
    <scope>NUCLEOTIDE SEQUENCE [LARGE SCALE GENOMIC DNA]</scope>
    <source>
        <strain evidence="2">CGMCC 1.15774</strain>
    </source>
</reference>
<comment type="caution">
    <text evidence="1">The sequence shown here is derived from an EMBL/GenBank/DDBJ whole genome shotgun (WGS) entry which is preliminary data.</text>
</comment>
<organism evidence="1 2">
    <name type="scientific">Flagellimonas marina</name>
    <dbReference type="NCBI Taxonomy" id="1775168"/>
    <lineage>
        <taxon>Bacteria</taxon>
        <taxon>Pseudomonadati</taxon>
        <taxon>Bacteroidota</taxon>
        <taxon>Flavobacteriia</taxon>
        <taxon>Flavobacteriales</taxon>
        <taxon>Flavobacteriaceae</taxon>
        <taxon>Flagellimonas</taxon>
    </lineage>
</organism>
<keyword evidence="2" id="KW-1185">Reference proteome</keyword>
<evidence type="ECO:0000313" key="2">
    <source>
        <dbReference type="Proteomes" id="UP001595841"/>
    </source>
</evidence>